<name>A0ABR8A4H5_9CYAN</name>
<proteinExistence type="predicted"/>
<keyword evidence="2" id="KW-1185">Reference proteome</keyword>
<gene>
    <name evidence="1" type="ORF">H6G24_04755</name>
</gene>
<evidence type="ECO:0008006" key="3">
    <source>
        <dbReference type="Google" id="ProtNLM"/>
    </source>
</evidence>
<reference evidence="1 2" key="1">
    <citation type="journal article" date="2020" name="ISME J.">
        <title>Comparative genomics reveals insights into cyanobacterial evolution and habitat adaptation.</title>
        <authorList>
            <person name="Chen M.Y."/>
            <person name="Teng W.K."/>
            <person name="Zhao L."/>
            <person name="Hu C.X."/>
            <person name="Zhou Y.K."/>
            <person name="Han B.P."/>
            <person name="Song L.R."/>
            <person name="Shu W.S."/>
        </authorList>
    </citation>
    <scope>NUCLEOTIDE SEQUENCE [LARGE SCALE GENOMIC DNA]</scope>
    <source>
        <strain evidence="1 2">FACHB-288</strain>
    </source>
</reference>
<sequence length="135" mass="15790">MTHDYSDKEIESLVIGKWQYEHNGFSYFEEFQKNFTYQIMVQGKNLITMSAIGLLGSKFTGSWYVKDSTLHLINDNNPNSLLNLDLLGWNFSLMDIFKKYSPSSNLVKRQIFSIDQKHMSLQVKSNSYIIIFRKS</sequence>
<organism evidence="1 2">
    <name type="scientific">Calothrix parietina FACHB-288</name>
    <dbReference type="NCBI Taxonomy" id="2692896"/>
    <lineage>
        <taxon>Bacteria</taxon>
        <taxon>Bacillati</taxon>
        <taxon>Cyanobacteriota</taxon>
        <taxon>Cyanophyceae</taxon>
        <taxon>Nostocales</taxon>
        <taxon>Calotrichaceae</taxon>
        <taxon>Calothrix</taxon>
    </lineage>
</organism>
<dbReference type="Proteomes" id="UP000658514">
    <property type="component" value="Unassembled WGS sequence"/>
</dbReference>
<comment type="caution">
    <text evidence="1">The sequence shown here is derived from an EMBL/GenBank/DDBJ whole genome shotgun (WGS) entry which is preliminary data.</text>
</comment>
<evidence type="ECO:0000313" key="1">
    <source>
        <dbReference type="EMBL" id="MBD2194806.1"/>
    </source>
</evidence>
<dbReference type="EMBL" id="JACJQH010000005">
    <property type="protein sequence ID" value="MBD2194806.1"/>
    <property type="molecule type" value="Genomic_DNA"/>
</dbReference>
<protein>
    <recommendedName>
        <fullName evidence="3">Lipocalin-like domain-containing protein</fullName>
    </recommendedName>
</protein>
<evidence type="ECO:0000313" key="2">
    <source>
        <dbReference type="Proteomes" id="UP000658514"/>
    </source>
</evidence>
<accession>A0ABR8A4H5</accession>
<dbReference type="RefSeq" id="WP_190550051.1">
    <property type="nucleotide sequence ID" value="NZ_CAWPNO010000084.1"/>
</dbReference>